<dbReference type="STRING" id="314225.ELI_11455"/>
<evidence type="ECO:0000313" key="1">
    <source>
        <dbReference type="EMBL" id="ABC64383.1"/>
    </source>
</evidence>
<dbReference type="EMBL" id="CP000157">
    <property type="protein sequence ID" value="ABC64383.1"/>
    <property type="molecule type" value="Genomic_DNA"/>
</dbReference>
<dbReference type="HOGENOM" id="CLU_1029506_0_0_5"/>
<organism evidence="1 2">
    <name type="scientific">Erythrobacter litoralis (strain HTCC2594)</name>
    <dbReference type="NCBI Taxonomy" id="314225"/>
    <lineage>
        <taxon>Bacteria</taxon>
        <taxon>Pseudomonadati</taxon>
        <taxon>Pseudomonadota</taxon>
        <taxon>Alphaproteobacteria</taxon>
        <taxon>Sphingomonadales</taxon>
        <taxon>Erythrobacteraceae</taxon>
        <taxon>Erythrobacter/Porphyrobacter group</taxon>
        <taxon>Erythrobacter</taxon>
    </lineage>
</organism>
<dbReference type="KEGG" id="eli:ELI_11455"/>
<dbReference type="AlphaFoldDB" id="Q2N7F8"/>
<keyword evidence="2" id="KW-1185">Reference proteome</keyword>
<sequence>MEPWAKAQEVLADGGVAFTASRDGETWPWLALDPHDPIVIQTINFWASYQCGEARGGWEPGQWTALTWMEWQAGAPGCGHATHGVEDVFEKEGEHFYRLTFFDDAGALVARMTGKGVVFRNRDFEGWRAKEKKRLQTETIKDAFAFAPVEQVGASTANGSLLSALSTGKAPSARGLITAKNGLAPGNPHLSGSGDHVNATHLAEVMRQFDTLLRGGDKRLPRGGEMRFMRYVELGVPLTVSLKPGCDLAQCIEAEVHQAGRLCTTGRFDF</sequence>
<reference evidence="2" key="1">
    <citation type="journal article" date="2009" name="J. Bacteriol.">
        <title>Complete genome sequence of Erythrobacter litoralis HTCC2594.</title>
        <authorList>
            <person name="Oh H.M."/>
            <person name="Giovannoni S.J."/>
            <person name="Ferriera S."/>
            <person name="Johnson J."/>
            <person name="Cho J.C."/>
        </authorList>
    </citation>
    <scope>NUCLEOTIDE SEQUENCE [LARGE SCALE GENOMIC DNA]</scope>
    <source>
        <strain evidence="2">HTCC2594</strain>
    </source>
</reference>
<accession>Q2N7F8</accession>
<name>Q2N7F8_ERYLH</name>
<dbReference type="Proteomes" id="UP000008808">
    <property type="component" value="Chromosome"/>
</dbReference>
<protein>
    <submittedName>
        <fullName evidence="1">Uncharacterized protein</fullName>
    </submittedName>
</protein>
<gene>
    <name evidence="1" type="ordered locus">ELI_11455</name>
</gene>
<evidence type="ECO:0000313" key="2">
    <source>
        <dbReference type="Proteomes" id="UP000008808"/>
    </source>
</evidence>
<proteinExistence type="predicted"/>